<evidence type="ECO:0000256" key="2">
    <source>
        <dbReference type="ARBA" id="ARBA00012418"/>
    </source>
</evidence>
<dbReference type="OMA" id="WMWEWHT"/>
<dbReference type="GO" id="GO:0006390">
    <property type="term" value="P:mitochondrial transcription"/>
    <property type="evidence" value="ECO:0007669"/>
    <property type="project" value="TreeGrafter"/>
</dbReference>
<dbReference type="STRING" id="280699.M1V872"/>
<dbReference type="RefSeq" id="XP_005534971.1">
    <property type="nucleotide sequence ID" value="XM_005534914.1"/>
</dbReference>
<keyword evidence="6 8" id="KW-0804">Transcription</keyword>
<feature type="compositionally biased region" description="Low complexity" evidence="9">
    <location>
        <begin position="244"/>
        <end position="255"/>
    </location>
</feature>
<evidence type="ECO:0000256" key="8">
    <source>
        <dbReference type="RuleBase" id="RU003805"/>
    </source>
</evidence>
<dbReference type="PROSITE" id="PS00900">
    <property type="entry name" value="RNA_POL_PHAGE_1"/>
    <property type="match status" value="1"/>
</dbReference>
<organism evidence="11 12">
    <name type="scientific">Cyanidioschyzon merolae (strain NIES-3377 / 10D)</name>
    <name type="common">Unicellular red alga</name>
    <dbReference type="NCBI Taxonomy" id="280699"/>
    <lineage>
        <taxon>Eukaryota</taxon>
        <taxon>Rhodophyta</taxon>
        <taxon>Bangiophyceae</taxon>
        <taxon>Cyanidiales</taxon>
        <taxon>Cyanidiaceae</taxon>
        <taxon>Cyanidioschyzon</taxon>
    </lineage>
</organism>
<dbReference type="Proteomes" id="UP000007014">
    <property type="component" value="Chromosome 10"/>
</dbReference>
<dbReference type="SUPFAM" id="SSF56672">
    <property type="entry name" value="DNA/RNA polymerases"/>
    <property type="match status" value="1"/>
</dbReference>
<dbReference type="Pfam" id="PF14700">
    <property type="entry name" value="RPOL_N"/>
    <property type="match status" value="1"/>
</dbReference>
<dbReference type="InterPro" id="IPR029262">
    <property type="entry name" value="RPOL_N"/>
</dbReference>
<proteinExistence type="inferred from homology"/>
<evidence type="ECO:0000313" key="12">
    <source>
        <dbReference type="Proteomes" id="UP000007014"/>
    </source>
</evidence>
<evidence type="ECO:0000256" key="1">
    <source>
        <dbReference type="ARBA" id="ARBA00009493"/>
    </source>
</evidence>
<dbReference type="PANTHER" id="PTHR10102">
    <property type="entry name" value="DNA-DIRECTED RNA POLYMERASE, MITOCHONDRIAL"/>
    <property type="match status" value="1"/>
</dbReference>
<dbReference type="InterPro" id="IPR043502">
    <property type="entry name" value="DNA/RNA_pol_sf"/>
</dbReference>
<dbReference type="HOGENOM" id="CLU_265676_0_0_1"/>
<evidence type="ECO:0000256" key="9">
    <source>
        <dbReference type="SAM" id="MobiDB-lite"/>
    </source>
</evidence>
<dbReference type="GeneID" id="16993965"/>
<dbReference type="Gene3D" id="1.10.287.260">
    <property type="match status" value="1"/>
</dbReference>
<keyword evidence="3 8" id="KW-0240">DNA-directed RNA polymerase</keyword>
<dbReference type="KEGG" id="cme:CYME_CMJ257C"/>
<dbReference type="PROSITE" id="PS00489">
    <property type="entry name" value="RNA_POL_PHAGE_2"/>
    <property type="match status" value="1"/>
</dbReference>
<dbReference type="Gene3D" id="1.10.287.280">
    <property type="match status" value="1"/>
</dbReference>
<dbReference type="InterPro" id="IPR037159">
    <property type="entry name" value="RNA_POL_N_sf"/>
</dbReference>
<dbReference type="EMBL" id="AP006492">
    <property type="protein sequence ID" value="BAM80364.1"/>
    <property type="molecule type" value="Genomic_DNA"/>
</dbReference>
<dbReference type="SMART" id="SM01311">
    <property type="entry name" value="RPOL_N"/>
    <property type="match status" value="1"/>
</dbReference>
<feature type="domain" description="DNA-directed RNA polymerase N-terminal" evidence="10">
    <location>
        <begin position="419"/>
        <end position="727"/>
    </location>
</feature>
<dbReference type="GO" id="GO:0003677">
    <property type="term" value="F:DNA binding"/>
    <property type="evidence" value="ECO:0007669"/>
    <property type="project" value="InterPro"/>
</dbReference>
<comment type="catalytic activity">
    <reaction evidence="7 8">
        <text>RNA(n) + a ribonucleoside 5'-triphosphate = RNA(n+1) + diphosphate</text>
        <dbReference type="Rhea" id="RHEA:21248"/>
        <dbReference type="Rhea" id="RHEA-COMP:14527"/>
        <dbReference type="Rhea" id="RHEA-COMP:17342"/>
        <dbReference type="ChEBI" id="CHEBI:33019"/>
        <dbReference type="ChEBI" id="CHEBI:61557"/>
        <dbReference type="ChEBI" id="CHEBI:140395"/>
        <dbReference type="EC" id="2.7.7.6"/>
    </reaction>
</comment>
<protein>
    <recommendedName>
        <fullName evidence="2 8">DNA-directed RNA polymerase</fullName>
        <ecNumber evidence="2 8">2.7.7.6</ecNumber>
    </recommendedName>
</protein>
<dbReference type="eggNOG" id="KOG1038">
    <property type="taxonomic scope" value="Eukaryota"/>
</dbReference>
<comment type="similarity">
    <text evidence="1 8">Belongs to the phage and mitochondrial RNA polymerase family.</text>
</comment>
<dbReference type="AlphaFoldDB" id="M1V872"/>
<name>M1V872_CYAM1</name>
<gene>
    <name evidence="11" type="ORF">CYME_CMJ257C</name>
</gene>
<feature type="region of interest" description="Disordered" evidence="9">
    <location>
        <begin position="229"/>
        <end position="313"/>
    </location>
</feature>
<dbReference type="GO" id="GO:0003899">
    <property type="term" value="F:DNA-directed RNA polymerase activity"/>
    <property type="evidence" value="ECO:0007669"/>
    <property type="project" value="UniProtKB-EC"/>
</dbReference>
<accession>M1V872</accession>
<dbReference type="Pfam" id="PF00940">
    <property type="entry name" value="RNA_pol"/>
    <property type="match status" value="1"/>
</dbReference>
<dbReference type="Gramene" id="CMJ257CT">
    <property type="protein sequence ID" value="CMJ257CT"/>
    <property type="gene ID" value="CMJ257C"/>
</dbReference>
<comment type="function">
    <text evidence="8">DNA-dependent RNA polymerase catalyzes the transcription of DNA into RNA using the four ribonucleoside triphosphates as substrates.</text>
</comment>
<feature type="region of interest" description="Disordered" evidence="9">
    <location>
        <begin position="200"/>
        <end position="219"/>
    </location>
</feature>
<keyword evidence="4 8" id="KW-0808">Transferase</keyword>
<dbReference type="InterPro" id="IPR046950">
    <property type="entry name" value="DNA-dir_Rpol_C_phage-type"/>
</dbReference>
<evidence type="ECO:0000313" key="11">
    <source>
        <dbReference type="EMBL" id="BAM80364.1"/>
    </source>
</evidence>
<dbReference type="FunFam" id="1.10.150.20:FF:000041">
    <property type="entry name" value="DNA-directed RNA polymerase"/>
    <property type="match status" value="1"/>
</dbReference>
<dbReference type="Gene3D" id="1.10.1320.10">
    <property type="entry name" value="DNA-directed RNA polymerase, N-terminal domain"/>
    <property type="match status" value="1"/>
</dbReference>
<reference evidence="11 12" key="1">
    <citation type="journal article" date="2004" name="Nature">
        <title>Genome sequence of the ultrasmall unicellular red alga Cyanidioschyzon merolae 10D.</title>
        <authorList>
            <person name="Matsuzaki M."/>
            <person name="Misumi O."/>
            <person name="Shin-i T."/>
            <person name="Maruyama S."/>
            <person name="Takahara M."/>
            <person name="Miyagishima S."/>
            <person name="Mori T."/>
            <person name="Nishida K."/>
            <person name="Yagisawa F."/>
            <person name="Nishida K."/>
            <person name="Yoshida Y."/>
            <person name="Nishimura Y."/>
            <person name="Nakao S."/>
            <person name="Kobayashi T."/>
            <person name="Momoyama Y."/>
            <person name="Higashiyama T."/>
            <person name="Minoda A."/>
            <person name="Sano M."/>
            <person name="Nomoto H."/>
            <person name="Oishi K."/>
            <person name="Hayashi H."/>
            <person name="Ohta F."/>
            <person name="Nishizaka S."/>
            <person name="Haga S."/>
            <person name="Miura S."/>
            <person name="Morishita T."/>
            <person name="Kabeya Y."/>
            <person name="Terasawa K."/>
            <person name="Suzuki Y."/>
            <person name="Ishii Y."/>
            <person name="Asakawa S."/>
            <person name="Takano H."/>
            <person name="Ohta N."/>
            <person name="Kuroiwa H."/>
            <person name="Tanaka K."/>
            <person name="Shimizu N."/>
            <person name="Sugano S."/>
            <person name="Sato N."/>
            <person name="Nozaki H."/>
            <person name="Ogasawara N."/>
            <person name="Kohara Y."/>
            <person name="Kuroiwa T."/>
        </authorList>
    </citation>
    <scope>NUCLEOTIDE SEQUENCE [LARGE SCALE GENOMIC DNA]</scope>
    <source>
        <strain evidence="11 12">10D</strain>
    </source>
</reference>
<keyword evidence="5 8" id="KW-0548">Nucleotidyltransferase</keyword>
<evidence type="ECO:0000256" key="5">
    <source>
        <dbReference type="ARBA" id="ARBA00022695"/>
    </source>
</evidence>
<sequence>MSERLRLLGRRVTLMDVLVQFTSRGRVPPAAINTVRRKVAHLGTLALEYIGDQVARTKRWLRLSESLRDPAQPSCAGSRVWPSQGSTSTTETIYAEHARLRLIQDSKFAASGTTANRGTALTGSRLARLERTPTSQVRVASTYVARNRRNAQVGGRCSPLARQAESTGLLYLNPTVARCRVLSVDGGAASLVSEAGSAAEETLPGTGRQVSQADDSSCDLRCPETPACAEEAQQRGPGREAKHLASPTSAAPLAPQGERLSSENVREASAWSRAPERISEPASPELGLRGHNEAHGPAVCSLGGNASKRSTPSKPIAQESLFPVADGRPMRSSREPALIKTTGEPLSTQSAKEVANDEKLDWVELQQRIASDSGLYGNRHALGLERYLNAAELAEATRLGLPGTMRSSDGYLHDEMDYLREFNLEERAVEAAVARYRSFTQSALERGDINSLQPSQRLLLSWFFPVTMAIHQEQERIRRGELSYDGNVCGPHLLRLKPEVLAVIALHETLGRVLQDRAGVAFIRVASAVGRSVQAEINLQRLRELHSEQRHRQLPQDRALRRTLALASTGSGGSRAVAAINLAAKRMELDTATWDDSVTIKVGSVLISFVMKHALIHIDTPTGKQAVQAFRHGYRPLQREPRKVGVIELHKSVLNLLLANESDLRETILPRFQPMLVPPRPWTAYNSGGYLRPRGLVMRVRGSRLQLEALKKGDLSEVFAGLNALGATPWRINRPVLDVVEKLWRAGGDIAGLVARADLQLPALAESVVDPAPDGKESAASTESLSREQRRAIWRIRKTNRERHALRCELHYRLETAREFADVSRFYLPHNLDFRGRAYPMPSHLHHMSSDVCRGLLTFAGPGLRVGERGLFWMKVHLANLCGMDKLPFDERVAFAESVMPKVLAVAAAPTADSNLEWWAQQEDPFQLLAACFELAAAKGGLDPDYHSTLPIQQDGSCNGLQHYAALGRDERGGYQVNLLPSERPQDVYSGVAELVRERVAHDAREGVPIAQLLQGRISRKIVKQTVMTSVYGVTLIGAREQIQNRLRELPDFPEEKTWEASFYLAKQTLGSLGDIFRGATDTMEWLAECALRVATSKERTNAVRWITPLGLPVIQPYRRREARLVNTVVQHVLLEAQNDHLPVSRARQRSAFPPNYIHSLDSTHMLMTALACRRAGLQFAAVHDSFWTHAATVDEMNRLLRECFVRLHARDLLQELREQFQLRFPDVELPPVPPKGTLDLNQVLLSPYFFD</sequence>
<evidence type="ECO:0000256" key="4">
    <source>
        <dbReference type="ARBA" id="ARBA00022679"/>
    </source>
</evidence>
<keyword evidence="12" id="KW-1185">Reference proteome</keyword>
<evidence type="ECO:0000256" key="3">
    <source>
        <dbReference type="ARBA" id="ARBA00022478"/>
    </source>
</evidence>
<dbReference type="InterPro" id="IPR024075">
    <property type="entry name" value="DNA-dir_RNA_pol_helix_hairp_sf"/>
</dbReference>
<evidence type="ECO:0000256" key="6">
    <source>
        <dbReference type="ARBA" id="ARBA00023163"/>
    </source>
</evidence>
<dbReference type="OrthoDB" id="276422at2759"/>
<dbReference type="Gene3D" id="1.10.150.20">
    <property type="entry name" value="5' to 3' exonuclease, C-terminal subdomain"/>
    <property type="match status" value="1"/>
</dbReference>
<evidence type="ECO:0000259" key="10">
    <source>
        <dbReference type="SMART" id="SM01311"/>
    </source>
</evidence>
<reference evidence="11 12" key="2">
    <citation type="journal article" date="2007" name="BMC Biol.">
        <title>A 100%-complete sequence reveals unusually simple genomic features in the hot-spring red alga Cyanidioschyzon merolae.</title>
        <authorList>
            <person name="Nozaki H."/>
            <person name="Takano H."/>
            <person name="Misumi O."/>
            <person name="Terasawa K."/>
            <person name="Matsuzaki M."/>
            <person name="Maruyama S."/>
            <person name="Nishida K."/>
            <person name="Yagisawa F."/>
            <person name="Yoshida Y."/>
            <person name="Fujiwara T."/>
            <person name="Takio S."/>
            <person name="Tamura K."/>
            <person name="Chung S.J."/>
            <person name="Nakamura S."/>
            <person name="Kuroiwa H."/>
            <person name="Tanaka K."/>
            <person name="Sato N."/>
            <person name="Kuroiwa T."/>
        </authorList>
    </citation>
    <scope>NUCLEOTIDE SEQUENCE [LARGE SCALE GENOMIC DNA]</scope>
    <source>
        <strain evidence="11 12">10D</strain>
    </source>
</reference>
<dbReference type="GO" id="GO:0034245">
    <property type="term" value="C:mitochondrial DNA-directed RNA polymerase complex"/>
    <property type="evidence" value="ECO:0007669"/>
    <property type="project" value="TreeGrafter"/>
</dbReference>
<evidence type="ECO:0000256" key="7">
    <source>
        <dbReference type="ARBA" id="ARBA00048552"/>
    </source>
</evidence>
<dbReference type="EC" id="2.7.7.6" evidence="2 8"/>
<dbReference type="InterPro" id="IPR002092">
    <property type="entry name" value="DNA-dir_Rpol_phage-type"/>
</dbReference>
<dbReference type="PANTHER" id="PTHR10102:SF0">
    <property type="entry name" value="DNA-DIRECTED RNA POLYMERASE, MITOCHONDRIAL"/>
    <property type="match status" value="1"/>
</dbReference>